<evidence type="ECO:0000256" key="3">
    <source>
        <dbReference type="ARBA" id="ARBA00022527"/>
    </source>
</evidence>
<keyword evidence="7 10" id="KW-0067">ATP-binding</keyword>
<dbReference type="InterPro" id="IPR008271">
    <property type="entry name" value="Ser/Thr_kinase_AS"/>
</dbReference>
<comment type="caution">
    <text evidence="14">The sequence shown here is derived from an EMBL/GenBank/DDBJ whole genome shotgun (WGS) entry which is preliminary data.</text>
</comment>
<dbReference type="EMBL" id="JAEPQZ010000006">
    <property type="protein sequence ID" value="KAG2180187.1"/>
    <property type="molecule type" value="Genomic_DNA"/>
</dbReference>
<dbReference type="PANTHER" id="PTHR48012:SF10">
    <property type="entry name" value="FI20177P1"/>
    <property type="match status" value="1"/>
</dbReference>
<feature type="domain" description="Protein kinase" evidence="13">
    <location>
        <begin position="217"/>
        <end position="476"/>
    </location>
</feature>
<dbReference type="SMART" id="SM00220">
    <property type="entry name" value="S_TKc"/>
    <property type="match status" value="1"/>
</dbReference>
<evidence type="ECO:0000256" key="7">
    <source>
        <dbReference type="ARBA" id="ARBA00022840"/>
    </source>
</evidence>
<dbReference type="GO" id="GO:0005737">
    <property type="term" value="C:cytoplasm"/>
    <property type="evidence" value="ECO:0007669"/>
    <property type="project" value="TreeGrafter"/>
</dbReference>
<dbReference type="Proteomes" id="UP000654370">
    <property type="component" value="Unassembled WGS sequence"/>
</dbReference>
<evidence type="ECO:0000256" key="10">
    <source>
        <dbReference type="PROSITE-ProRule" id="PRU10141"/>
    </source>
</evidence>
<comment type="catalytic activity">
    <reaction evidence="9">
        <text>L-seryl-[protein] + ATP = O-phospho-L-seryl-[protein] + ADP + H(+)</text>
        <dbReference type="Rhea" id="RHEA:17989"/>
        <dbReference type="Rhea" id="RHEA-COMP:9863"/>
        <dbReference type="Rhea" id="RHEA-COMP:11604"/>
        <dbReference type="ChEBI" id="CHEBI:15378"/>
        <dbReference type="ChEBI" id="CHEBI:29999"/>
        <dbReference type="ChEBI" id="CHEBI:30616"/>
        <dbReference type="ChEBI" id="CHEBI:83421"/>
        <dbReference type="ChEBI" id="CHEBI:456216"/>
        <dbReference type="EC" id="2.7.11.1"/>
    </reaction>
</comment>
<evidence type="ECO:0000256" key="6">
    <source>
        <dbReference type="ARBA" id="ARBA00022777"/>
    </source>
</evidence>
<evidence type="ECO:0000313" key="15">
    <source>
        <dbReference type="Proteomes" id="UP000654370"/>
    </source>
</evidence>
<evidence type="ECO:0000256" key="1">
    <source>
        <dbReference type="ARBA" id="ARBA00008874"/>
    </source>
</evidence>
<dbReference type="GO" id="GO:0004674">
    <property type="term" value="F:protein serine/threonine kinase activity"/>
    <property type="evidence" value="ECO:0007669"/>
    <property type="project" value="UniProtKB-KW"/>
</dbReference>
<dbReference type="OrthoDB" id="4062651at2759"/>
<keyword evidence="6" id="KW-0418">Kinase</keyword>
<feature type="binding site" evidence="10">
    <location>
        <position position="247"/>
    </location>
    <ligand>
        <name>ATP</name>
        <dbReference type="ChEBI" id="CHEBI:30616"/>
    </ligand>
</feature>
<dbReference type="PROSITE" id="PS00108">
    <property type="entry name" value="PROTEIN_KINASE_ST"/>
    <property type="match status" value="1"/>
</dbReference>
<keyword evidence="5 10" id="KW-0547">Nucleotide-binding</keyword>
<dbReference type="InterPro" id="IPR011009">
    <property type="entry name" value="Kinase-like_dom_sf"/>
</dbReference>
<feature type="compositionally biased region" description="Polar residues" evidence="12">
    <location>
        <begin position="40"/>
        <end position="87"/>
    </location>
</feature>
<evidence type="ECO:0000256" key="8">
    <source>
        <dbReference type="ARBA" id="ARBA00047899"/>
    </source>
</evidence>
<accession>A0A8H7UFX3</accession>
<comment type="catalytic activity">
    <reaction evidence="8">
        <text>L-threonyl-[protein] + ATP = O-phospho-L-threonyl-[protein] + ADP + H(+)</text>
        <dbReference type="Rhea" id="RHEA:46608"/>
        <dbReference type="Rhea" id="RHEA-COMP:11060"/>
        <dbReference type="Rhea" id="RHEA-COMP:11605"/>
        <dbReference type="ChEBI" id="CHEBI:15378"/>
        <dbReference type="ChEBI" id="CHEBI:30013"/>
        <dbReference type="ChEBI" id="CHEBI:30616"/>
        <dbReference type="ChEBI" id="CHEBI:61977"/>
        <dbReference type="ChEBI" id="CHEBI:456216"/>
        <dbReference type="EC" id="2.7.11.1"/>
    </reaction>
</comment>
<feature type="compositionally biased region" description="Polar residues" evidence="12">
    <location>
        <begin position="1"/>
        <end position="31"/>
    </location>
</feature>
<keyword evidence="15" id="KW-1185">Reference proteome</keyword>
<dbReference type="Gene3D" id="3.30.200.20">
    <property type="entry name" value="Phosphorylase Kinase, domain 1"/>
    <property type="match status" value="1"/>
</dbReference>
<evidence type="ECO:0000256" key="12">
    <source>
        <dbReference type="SAM" id="MobiDB-lite"/>
    </source>
</evidence>
<reference evidence="14" key="1">
    <citation type="submission" date="2020-12" db="EMBL/GenBank/DDBJ databases">
        <title>Metabolic potential, ecology and presence of endohyphal bacteria is reflected in genomic diversity of Mucoromycotina.</title>
        <authorList>
            <person name="Muszewska A."/>
            <person name="Okrasinska A."/>
            <person name="Steczkiewicz K."/>
            <person name="Drgas O."/>
            <person name="Orlowska M."/>
            <person name="Perlinska-Lenart U."/>
            <person name="Aleksandrzak-Piekarczyk T."/>
            <person name="Szatraj K."/>
            <person name="Zielenkiewicz U."/>
            <person name="Pilsyk S."/>
            <person name="Malc E."/>
            <person name="Mieczkowski P."/>
            <person name="Kruszewska J.S."/>
            <person name="Biernat P."/>
            <person name="Pawlowska J."/>
        </authorList>
    </citation>
    <scope>NUCLEOTIDE SEQUENCE</scope>
    <source>
        <strain evidence="14">WA0000067209</strain>
    </source>
</reference>
<name>A0A8H7UFX3_MORIS</name>
<dbReference type="SUPFAM" id="SSF56112">
    <property type="entry name" value="Protein kinase-like (PK-like)"/>
    <property type="match status" value="1"/>
</dbReference>
<feature type="region of interest" description="Disordered" evidence="12">
    <location>
        <begin position="1"/>
        <end position="105"/>
    </location>
</feature>
<evidence type="ECO:0000256" key="4">
    <source>
        <dbReference type="ARBA" id="ARBA00022679"/>
    </source>
</evidence>
<dbReference type="GO" id="GO:0005524">
    <property type="term" value="F:ATP binding"/>
    <property type="evidence" value="ECO:0007669"/>
    <property type="project" value="UniProtKB-UniRule"/>
</dbReference>
<proteinExistence type="inferred from homology"/>
<evidence type="ECO:0000259" key="13">
    <source>
        <dbReference type="PROSITE" id="PS50011"/>
    </source>
</evidence>
<dbReference type="Gene3D" id="1.10.510.10">
    <property type="entry name" value="Transferase(Phosphotransferase) domain 1"/>
    <property type="match status" value="1"/>
</dbReference>
<dbReference type="AlphaFoldDB" id="A0A8H7UFX3"/>
<dbReference type="InterPro" id="IPR017441">
    <property type="entry name" value="Protein_kinase_ATP_BS"/>
</dbReference>
<dbReference type="Pfam" id="PF00069">
    <property type="entry name" value="Pkinase"/>
    <property type="match status" value="1"/>
</dbReference>
<keyword evidence="3 11" id="KW-0723">Serine/threonine-protein kinase</keyword>
<evidence type="ECO:0000256" key="11">
    <source>
        <dbReference type="RuleBase" id="RU000304"/>
    </source>
</evidence>
<sequence>MDSTSKQTTSQRKRSSFVSSNSNRTVSSLASDSADGGLNEFNQPVSASPRKSSVKSQKPSLSPNKNSPLRSNTTHNKPTYSAISSPNKAPWRPPGRYQIPDILKSSENTLRPVNASIKTAARSKKSHLAATLSSTNKIKHSPGPDSAKKPAQPQAPIATTNTPQKRPWVPVGRSPQVLPLPALPAAKSNRPHALFDSKMRKILPKLKIMDLNPREQYVGLTKIGSGANGAVVRASKRSNSKYRVAIKRCFIDDTDTPHLAYILREIRIMGCISHANLVGLKEASLWGDYVWLAMDLMSCSVFGLLCNISTGLPEPLAVCVLRECLQGLIHLHNKGYMHRDVKCENLLLSSTGEVKLGDFGLATPISRNNTARLGTAKWMSPEVIREIPYDEKVDVWSTAITLIEIMDRVPPLYYLESTDDIFAEILWGPAPHFTFASPSNNIRDIASWMLDQDARRRPGAKDVLQEINRQINDGYLECASQADLAYFVQHVFDKAD</sequence>
<gene>
    <name evidence="14" type="ORF">INT43_003976</name>
</gene>
<protein>
    <recommendedName>
        <fullName evidence="2">non-specific serine/threonine protein kinase</fullName>
        <ecNumber evidence="2">2.7.11.1</ecNumber>
    </recommendedName>
</protein>
<dbReference type="PROSITE" id="PS50011">
    <property type="entry name" value="PROTEIN_KINASE_DOM"/>
    <property type="match status" value="1"/>
</dbReference>
<keyword evidence="4" id="KW-0808">Transferase</keyword>
<feature type="region of interest" description="Disordered" evidence="12">
    <location>
        <begin position="119"/>
        <end position="170"/>
    </location>
</feature>
<dbReference type="PROSITE" id="PS00107">
    <property type="entry name" value="PROTEIN_KINASE_ATP"/>
    <property type="match status" value="1"/>
</dbReference>
<dbReference type="InterPro" id="IPR050629">
    <property type="entry name" value="STE20/SPS1-PAK"/>
</dbReference>
<dbReference type="InterPro" id="IPR000719">
    <property type="entry name" value="Prot_kinase_dom"/>
</dbReference>
<comment type="similarity">
    <text evidence="1">Belongs to the protein kinase superfamily. STE Ser/Thr protein kinase family. STE20 subfamily.</text>
</comment>
<evidence type="ECO:0000313" key="14">
    <source>
        <dbReference type="EMBL" id="KAG2180187.1"/>
    </source>
</evidence>
<dbReference type="EC" id="2.7.11.1" evidence="2"/>
<evidence type="ECO:0000256" key="2">
    <source>
        <dbReference type="ARBA" id="ARBA00012513"/>
    </source>
</evidence>
<evidence type="ECO:0000256" key="9">
    <source>
        <dbReference type="ARBA" id="ARBA00048679"/>
    </source>
</evidence>
<feature type="compositionally biased region" description="Low complexity" evidence="12">
    <location>
        <begin position="150"/>
        <end position="164"/>
    </location>
</feature>
<organism evidence="14 15">
    <name type="scientific">Mortierella isabellina</name>
    <name type="common">Filamentous fungus</name>
    <name type="synonym">Umbelopsis isabellina</name>
    <dbReference type="NCBI Taxonomy" id="91625"/>
    <lineage>
        <taxon>Eukaryota</taxon>
        <taxon>Fungi</taxon>
        <taxon>Fungi incertae sedis</taxon>
        <taxon>Mucoromycota</taxon>
        <taxon>Mucoromycotina</taxon>
        <taxon>Umbelopsidomycetes</taxon>
        <taxon>Umbelopsidales</taxon>
        <taxon>Umbelopsidaceae</taxon>
        <taxon>Umbelopsis</taxon>
    </lineage>
</organism>
<dbReference type="PANTHER" id="PTHR48012">
    <property type="entry name" value="STERILE20-LIKE KINASE, ISOFORM B-RELATED"/>
    <property type="match status" value="1"/>
</dbReference>
<evidence type="ECO:0000256" key="5">
    <source>
        <dbReference type="ARBA" id="ARBA00022741"/>
    </source>
</evidence>